<dbReference type="Proteomes" id="UP000008370">
    <property type="component" value="Unassembled WGS sequence"/>
</dbReference>
<dbReference type="EMBL" id="JH930470">
    <property type="protein sequence ID" value="EKM57581.1"/>
    <property type="molecule type" value="Genomic_DNA"/>
</dbReference>
<dbReference type="GeneID" id="18915178"/>
<dbReference type="AlphaFoldDB" id="K5V4M8"/>
<organism evidence="1 2">
    <name type="scientific">Phanerochaete carnosa (strain HHB-10118-sp)</name>
    <name type="common">White-rot fungus</name>
    <name type="synonym">Peniophora carnosa</name>
    <dbReference type="NCBI Taxonomy" id="650164"/>
    <lineage>
        <taxon>Eukaryota</taxon>
        <taxon>Fungi</taxon>
        <taxon>Dikarya</taxon>
        <taxon>Basidiomycota</taxon>
        <taxon>Agaricomycotina</taxon>
        <taxon>Agaricomycetes</taxon>
        <taxon>Polyporales</taxon>
        <taxon>Phanerochaetaceae</taxon>
        <taxon>Phanerochaete</taxon>
    </lineage>
</organism>
<dbReference type="InParanoid" id="K5V4M8"/>
<proteinExistence type="predicted"/>
<name>K5V4M8_PHACS</name>
<accession>K5V4M8</accession>
<protein>
    <submittedName>
        <fullName evidence="1">Uncharacterized protein</fullName>
    </submittedName>
</protein>
<dbReference type="RefSeq" id="XP_007392928.1">
    <property type="nucleotide sequence ID" value="XM_007392866.1"/>
</dbReference>
<evidence type="ECO:0000313" key="2">
    <source>
        <dbReference type="Proteomes" id="UP000008370"/>
    </source>
</evidence>
<gene>
    <name evidence="1" type="ORF">PHACADRAFT_251276</name>
</gene>
<evidence type="ECO:0000313" key="1">
    <source>
        <dbReference type="EMBL" id="EKM57581.1"/>
    </source>
</evidence>
<dbReference type="HOGENOM" id="CLU_2758623_0_0_1"/>
<reference evidence="1 2" key="1">
    <citation type="journal article" date="2012" name="BMC Genomics">
        <title>Comparative genomics of the white-rot fungi, Phanerochaete carnosa and P. chrysosporium, to elucidate the genetic basis of the distinct wood types they colonize.</title>
        <authorList>
            <person name="Suzuki H."/>
            <person name="MacDonald J."/>
            <person name="Syed K."/>
            <person name="Salamov A."/>
            <person name="Hori C."/>
            <person name="Aerts A."/>
            <person name="Henrissat B."/>
            <person name="Wiebenga A."/>
            <person name="vanKuyk P.A."/>
            <person name="Barry K."/>
            <person name="Lindquist E."/>
            <person name="LaButti K."/>
            <person name="Lapidus A."/>
            <person name="Lucas S."/>
            <person name="Coutinho P."/>
            <person name="Gong Y."/>
            <person name="Samejima M."/>
            <person name="Mahadevan R."/>
            <person name="Abou-Zaid M."/>
            <person name="de Vries R.P."/>
            <person name="Igarashi K."/>
            <person name="Yadav J.S."/>
            <person name="Grigoriev I.V."/>
            <person name="Master E.R."/>
        </authorList>
    </citation>
    <scope>NUCLEOTIDE SEQUENCE [LARGE SCALE GENOMIC DNA]</scope>
    <source>
        <strain evidence="1 2">HHB-10118-sp</strain>
    </source>
</reference>
<sequence length="70" mass="7690">MLVSSMLAFALSFSYRESMSFCTASARTRAMRAVILVSQSYVSGHVSVETKTAHRSEFALQDLHLCGTGR</sequence>
<dbReference type="KEGG" id="pco:PHACADRAFT_251276"/>
<keyword evidence="2" id="KW-1185">Reference proteome</keyword>